<comment type="caution">
    <text evidence="6">The sequence shown here is derived from an EMBL/GenBank/DDBJ whole genome shotgun (WGS) entry which is preliminary data.</text>
</comment>
<evidence type="ECO:0000256" key="1">
    <source>
        <dbReference type="ARBA" id="ARBA00005912"/>
    </source>
</evidence>
<dbReference type="PANTHER" id="PTHR20982">
    <property type="entry name" value="RIBOSOME RECYCLING FACTOR"/>
    <property type="match status" value="1"/>
</dbReference>
<evidence type="ECO:0000313" key="7">
    <source>
        <dbReference type="Proteomes" id="UP000176603"/>
    </source>
</evidence>
<dbReference type="Gene3D" id="3.30.1360.40">
    <property type="match status" value="1"/>
</dbReference>
<dbReference type="Pfam" id="PF01765">
    <property type="entry name" value="RRF"/>
    <property type="match status" value="1"/>
</dbReference>
<dbReference type="GO" id="GO:0043023">
    <property type="term" value="F:ribosomal large subunit binding"/>
    <property type="evidence" value="ECO:0007669"/>
    <property type="project" value="TreeGrafter"/>
</dbReference>
<feature type="coiled-coil region" evidence="4">
    <location>
        <begin position="113"/>
        <end position="176"/>
    </location>
</feature>
<dbReference type="Gene3D" id="1.10.132.20">
    <property type="entry name" value="Ribosome-recycling factor"/>
    <property type="match status" value="1"/>
</dbReference>
<comment type="function">
    <text evidence="3">Responsible for the release of ribosomes from messenger RNA at the termination of protein biosynthesis. May increase the efficiency of translation by recycling ribosomes from one round of translation to another.</text>
</comment>
<evidence type="ECO:0000259" key="5">
    <source>
        <dbReference type="Pfam" id="PF01765"/>
    </source>
</evidence>
<dbReference type="GO" id="GO:0006415">
    <property type="term" value="P:translational termination"/>
    <property type="evidence" value="ECO:0007669"/>
    <property type="project" value="UniProtKB-UniRule"/>
</dbReference>
<feature type="domain" description="Ribosome recycling factor" evidence="5">
    <location>
        <begin position="19"/>
        <end position="182"/>
    </location>
</feature>
<dbReference type="GO" id="GO:0005737">
    <property type="term" value="C:cytoplasm"/>
    <property type="evidence" value="ECO:0007669"/>
    <property type="project" value="UniProtKB-SubCell"/>
</dbReference>
<accession>A0A1F7UNM1</accession>
<gene>
    <name evidence="3" type="primary">frr</name>
    <name evidence="6" type="ORF">A3E39_02180</name>
</gene>
<dbReference type="NCBIfam" id="TIGR00496">
    <property type="entry name" value="frr"/>
    <property type="match status" value="1"/>
</dbReference>
<organism evidence="6 7">
    <name type="scientific">Candidatus Uhrbacteria bacterium RIFCSPHIGHO2_12_FULL_60_25</name>
    <dbReference type="NCBI Taxonomy" id="1802399"/>
    <lineage>
        <taxon>Bacteria</taxon>
        <taxon>Candidatus Uhriibacteriota</taxon>
    </lineage>
</organism>
<proteinExistence type="inferred from homology"/>
<dbReference type="AlphaFoldDB" id="A0A1F7UNM1"/>
<dbReference type="InterPro" id="IPR023584">
    <property type="entry name" value="Ribosome_recyc_fac_dom"/>
</dbReference>
<dbReference type="PANTHER" id="PTHR20982:SF3">
    <property type="entry name" value="MITOCHONDRIAL RIBOSOME RECYCLING FACTOR PSEUDO 1"/>
    <property type="match status" value="1"/>
</dbReference>
<sequence length="184" mass="20829">MSNPVETHKSELASVLEFFEQELKSMRSGRASAGLVETIQVQAYGSAMELKGVASVSVPDPKTIQIEPWDKNLVKDVEKAIIAADLGMQPNTAGSVIRLVLPAMTEENRKRLVKQVNEKTEQARISLRNIREKIREEVHALEKDKKMGEDEKFRLQEQLDKQVVDWNSKIEAASKKKEEEIMTI</sequence>
<dbReference type="CDD" id="cd00520">
    <property type="entry name" value="RRF"/>
    <property type="match status" value="1"/>
</dbReference>
<dbReference type="Proteomes" id="UP000176603">
    <property type="component" value="Unassembled WGS sequence"/>
</dbReference>
<evidence type="ECO:0000256" key="4">
    <source>
        <dbReference type="SAM" id="Coils"/>
    </source>
</evidence>
<reference evidence="6 7" key="1">
    <citation type="journal article" date="2016" name="Nat. Commun.">
        <title>Thousands of microbial genomes shed light on interconnected biogeochemical processes in an aquifer system.</title>
        <authorList>
            <person name="Anantharaman K."/>
            <person name="Brown C.T."/>
            <person name="Hug L.A."/>
            <person name="Sharon I."/>
            <person name="Castelle C.J."/>
            <person name="Probst A.J."/>
            <person name="Thomas B.C."/>
            <person name="Singh A."/>
            <person name="Wilkins M.J."/>
            <person name="Karaoz U."/>
            <person name="Brodie E.L."/>
            <person name="Williams K.H."/>
            <person name="Hubbard S.S."/>
            <person name="Banfield J.F."/>
        </authorList>
    </citation>
    <scope>NUCLEOTIDE SEQUENCE [LARGE SCALE GENOMIC DNA]</scope>
</reference>
<evidence type="ECO:0000256" key="2">
    <source>
        <dbReference type="ARBA" id="ARBA00022917"/>
    </source>
</evidence>
<keyword evidence="2 3" id="KW-0648">Protein biosynthesis</keyword>
<name>A0A1F7UNM1_9BACT</name>
<dbReference type="InterPro" id="IPR002661">
    <property type="entry name" value="Ribosome_recyc_fac"/>
</dbReference>
<dbReference type="InterPro" id="IPR036191">
    <property type="entry name" value="RRF_sf"/>
</dbReference>
<keyword evidence="3" id="KW-0963">Cytoplasm</keyword>
<dbReference type="STRING" id="1802399.A3E39_02180"/>
<dbReference type="SUPFAM" id="SSF55194">
    <property type="entry name" value="Ribosome recycling factor, RRF"/>
    <property type="match status" value="1"/>
</dbReference>
<dbReference type="EMBL" id="MGEH01000014">
    <property type="protein sequence ID" value="OGL79287.1"/>
    <property type="molecule type" value="Genomic_DNA"/>
</dbReference>
<protein>
    <recommendedName>
        <fullName evidence="3">Ribosome-recycling factor</fullName>
        <shortName evidence="3">RRF</shortName>
    </recommendedName>
    <alternativeName>
        <fullName evidence="3">Ribosome-releasing factor</fullName>
    </alternativeName>
</protein>
<evidence type="ECO:0000313" key="6">
    <source>
        <dbReference type="EMBL" id="OGL79287.1"/>
    </source>
</evidence>
<comment type="similarity">
    <text evidence="1 3">Belongs to the RRF family.</text>
</comment>
<comment type="subcellular location">
    <subcellularLocation>
        <location evidence="3">Cytoplasm</location>
    </subcellularLocation>
</comment>
<dbReference type="HAMAP" id="MF_00040">
    <property type="entry name" value="RRF"/>
    <property type="match status" value="1"/>
</dbReference>
<dbReference type="FunFam" id="3.30.1360.40:FF:000001">
    <property type="entry name" value="Ribosome-recycling factor"/>
    <property type="match status" value="1"/>
</dbReference>
<keyword evidence="4" id="KW-0175">Coiled coil</keyword>
<evidence type="ECO:0000256" key="3">
    <source>
        <dbReference type="HAMAP-Rule" id="MF_00040"/>
    </source>
</evidence>